<comment type="caution">
    <text evidence="1">The sequence shown here is derived from an EMBL/GenBank/DDBJ whole genome shotgun (WGS) entry which is preliminary data.</text>
</comment>
<keyword evidence="2" id="KW-1185">Reference proteome</keyword>
<dbReference type="Gene3D" id="3.40.50.10330">
    <property type="entry name" value="Probable inorganic polyphosphate/atp-NAD kinase, domain 1"/>
    <property type="match status" value="1"/>
</dbReference>
<name>A0ABQ6IKW4_9MICO</name>
<dbReference type="RefSeq" id="WP_284329078.1">
    <property type="nucleotide sequence ID" value="NZ_BSUN01000001.1"/>
</dbReference>
<accession>A0ABQ6IKW4</accession>
<dbReference type="PANTHER" id="PTHR20275">
    <property type="entry name" value="NAD KINASE"/>
    <property type="match status" value="1"/>
</dbReference>
<reference evidence="2" key="1">
    <citation type="journal article" date="2019" name="Int. J. Syst. Evol. Microbiol.">
        <title>The Global Catalogue of Microorganisms (GCM) 10K type strain sequencing project: providing services to taxonomists for standard genome sequencing and annotation.</title>
        <authorList>
            <consortium name="The Broad Institute Genomics Platform"/>
            <consortium name="The Broad Institute Genome Sequencing Center for Infectious Disease"/>
            <person name="Wu L."/>
            <person name="Ma J."/>
        </authorList>
    </citation>
    <scope>NUCLEOTIDE SEQUENCE [LARGE SCALE GENOMIC DNA]</scope>
    <source>
        <strain evidence="2">NBRC 112299</strain>
    </source>
</reference>
<evidence type="ECO:0008006" key="3">
    <source>
        <dbReference type="Google" id="ProtNLM"/>
    </source>
</evidence>
<gene>
    <name evidence="1" type="ORF">GCM10025876_35460</name>
</gene>
<dbReference type="EMBL" id="BSUN01000001">
    <property type="protein sequence ID" value="GMA37342.1"/>
    <property type="molecule type" value="Genomic_DNA"/>
</dbReference>
<dbReference type="Pfam" id="PF01513">
    <property type="entry name" value="NAD_kinase"/>
    <property type="match status" value="1"/>
</dbReference>
<dbReference type="InterPro" id="IPR002504">
    <property type="entry name" value="NADK"/>
</dbReference>
<evidence type="ECO:0000313" key="2">
    <source>
        <dbReference type="Proteomes" id="UP001157125"/>
    </source>
</evidence>
<dbReference type="InterPro" id="IPR016064">
    <property type="entry name" value="NAD/diacylglycerol_kinase_sf"/>
</dbReference>
<proteinExistence type="predicted"/>
<sequence>MAHALEQAGISVCTSLGAATSDDVEAAIVLGGDGTMLHAAHLTHGTGIPLLGVNLGRVGFLAEARTRRRGGGCQPAGER</sequence>
<dbReference type="Proteomes" id="UP001157125">
    <property type="component" value="Unassembled WGS sequence"/>
</dbReference>
<dbReference type="PANTHER" id="PTHR20275:SF0">
    <property type="entry name" value="NAD KINASE"/>
    <property type="match status" value="1"/>
</dbReference>
<organism evidence="1 2">
    <name type="scientific">Demequina litorisediminis</name>
    <dbReference type="NCBI Taxonomy" id="1849022"/>
    <lineage>
        <taxon>Bacteria</taxon>
        <taxon>Bacillati</taxon>
        <taxon>Actinomycetota</taxon>
        <taxon>Actinomycetes</taxon>
        <taxon>Micrococcales</taxon>
        <taxon>Demequinaceae</taxon>
        <taxon>Demequina</taxon>
    </lineage>
</organism>
<protein>
    <recommendedName>
        <fullName evidence="3">NAD(+) kinase</fullName>
    </recommendedName>
</protein>
<dbReference type="InterPro" id="IPR017438">
    <property type="entry name" value="ATP-NAD_kinase_N"/>
</dbReference>
<dbReference type="SUPFAM" id="SSF111331">
    <property type="entry name" value="NAD kinase/diacylglycerol kinase-like"/>
    <property type="match status" value="1"/>
</dbReference>
<evidence type="ECO:0000313" key="1">
    <source>
        <dbReference type="EMBL" id="GMA37342.1"/>
    </source>
</evidence>